<reference evidence="7" key="1">
    <citation type="journal article" date="2008" name="Nat. Genet.">
        <title>The Pristionchus pacificus genome provides a unique perspective on nematode lifestyle and parasitism.</title>
        <authorList>
            <person name="Dieterich C."/>
            <person name="Clifton S.W."/>
            <person name="Schuster L.N."/>
            <person name="Chinwalla A."/>
            <person name="Delehaunty K."/>
            <person name="Dinkelacker I."/>
            <person name="Fulton L."/>
            <person name="Fulton R."/>
            <person name="Godfrey J."/>
            <person name="Minx P."/>
            <person name="Mitreva M."/>
            <person name="Roeseler W."/>
            <person name="Tian H."/>
            <person name="Witte H."/>
            <person name="Yang S.P."/>
            <person name="Wilson R.K."/>
            <person name="Sommer R.J."/>
        </authorList>
    </citation>
    <scope>NUCLEOTIDE SEQUENCE [LARGE SCALE GENOMIC DNA]</scope>
    <source>
        <strain evidence="7">PS312</strain>
    </source>
</reference>
<evidence type="ECO:0000256" key="5">
    <source>
        <dbReference type="ARBA" id="ARBA00023180"/>
    </source>
</evidence>
<dbReference type="PANTHER" id="PTHR11475">
    <property type="entry name" value="OXIDASE/PEROXIDASE"/>
    <property type="match status" value="1"/>
</dbReference>
<dbReference type="OrthoDB" id="823504at2759"/>
<keyword evidence="5" id="KW-0325">Glycoprotein</keyword>
<dbReference type="PRINTS" id="PR00457">
    <property type="entry name" value="ANPEROXIDASE"/>
</dbReference>
<dbReference type="InterPro" id="IPR037120">
    <property type="entry name" value="Haem_peroxidase_sf_animal"/>
</dbReference>
<dbReference type="CDD" id="cd09823">
    <property type="entry name" value="peroxinectin_like"/>
    <property type="match status" value="1"/>
</dbReference>
<keyword evidence="3" id="KW-0560">Oxidoreductase</keyword>
<keyword evidence="3" id="KW-0575">Peroxidase</keyword>
<proteinExistence type="predicted"/>
<accession>A0A8R1UDE0</accession>
<dbReference type="GO" id="GO:0005576">
    <property type="term" value="C:extracellular region"/>
    <property type="evidence" value="ECO:0007669"/>
    <property type="project" value="UniProtKB-SubCell"/>
</dbReference>
<keyword evidence="2" id="KW-0964">Secreted</keyword>
<dbReference type="PANTHER" id="PTHR11475:SF4">
    <property type="entry name" value="CHORION PEROXIDASE"/>
    <property type="match status" value="1"/>
</dbReference>
<dbReference type="GO" id="GO:0004601">
    <property type="term" value="F:peroxidase activity"/>
    <property type="evidence" value="ECO:0000318"/>
    <property type="project" value="GO_Central"/>
</dbReference>
<organism evidence="6 7">
    <name type="scientific">Pristionchus pacificus</name>
    <name type="common">Parasitic nematode worm</name>
    <dbReference type="NCBI Taxonomy" id="54126"/>
    <lineage>
        <taxon>Eukaryota</taxon>
        <taxon>Metazoa</taxon>
        <taxon>Ecdysozoa</taxon>
        <taxon>Nematoda</taxon>
        <taxon>Chromadorea</taxon>
        <taxon>Rhabditida</taxon>
        <taxon>Rhabditina</taxon>
        <taxon>Diplogasteromorpha</taxon>
        <taxon>Diplogasteroidea</taxon>
        <taxon>Neodiplogasteridae</taxon>
        <taxon>Pristionchus</taxon>
    </lineage>
</organism>
<evidence type="ECO:0000256" key="3">
    <source>
        <dbReference type="ARBA" id="ARBA00022559"/>
    </source>
</evidence>
<keyword evidence="4" id="KW-0732">Signal</keyword>
<dbReference type="AlphaFoldDB" id="A0A2A6C400"/>
<gene>
    <name evidence="6" type="primary">WBGene00111130</name>
</gene>
<sequence length="1022" mass="115121">MANFSNISVLRFGFDLDKSSFLDIGNRSVDYVVGESFIFQPFPLFILLRKSRTMSAVIRRGYIAMHSAYITYDVIFFFLARIYVLMPWSGLYCEGLLCRIGSHCIFHCSHPASICISHYSYASNADAFGFLAQTLEKLTLMTLNVVGFVTFGQEPDNIDLIIQEPEIEFYAKRGKVLLFGSPGYPQYMKAELVFFYITLLINFPVLCAFIFHSMINLRKTSINAKSTQTQRLTQIMFEVFFLQLSGVTFCHVIPLMTLMTALWVDIGCFGNVPLATCKLVLLLLLSYFWSLRRMITNSKVEPGDILTPIKQTRHSDFSMIVLSETPSELLTVAIQEAIVNVDMISLKAKENIGADRHPTFQQGPSEEAVELQQTGDILQETTRILIEKHGADILTKLENVDALAALDAQLDSQDGAKRKKRQATDPGTISTSDPLDLSCIDRPPTCDRRFPYRSISGWCNHDDTANRGWGSTMAPIRRFMGVAKYDDGFNSVRRRSANGGVLPSTRDISNKIFAEASIPSFDPRYNHFLQQFGQWIAHDIVFTPTAVGPNGAGLDCSLCESANITSNCAPIEVPANDEFFPTRAPNGRQGCIRMTRAINGQTALGPRAQINQNTHFLDLSLVYGSTDCVAKELRTNRDGQMIMFTADGFNLPPRAANDSNCQSQTTRPQFLCFTAGDIRNSLHPGLIPLHTIYLRQHNRWAAQIRQLRPEWSDNLVYQETRRLMIALYQHHVYSEYLPKIVGQRKMRELNLTPRGLRNHYDSTVNPSVAVEFCSAAFRFGHSQARRDIPRTTNNNLTVGAKIDLGQHIFYSDPLYDRTATVSTMTMGMVNSPGMASDRQFSFPMRHEMFATRGRRASGIDLPAVNVMRGREKGIQPYNEIRARIPGLSPVASFDALRREMDQANIELLRQTYDSVDDIDLYVGLLLERPTDPTALLGPTGSHLIADQLSAFKRGDRFFYENTATPGALSQAEYNAIRTFSLAQLICENTEGMELVQRDIFQHNDRQVRCSSFQPFPMARIIF</sequence>
<protein>
    <submittedName>
        <fullName evidence="6">G protein-coupled receptor</fullName>
    </submittedName>
</protein>
<dbReference type="InterPro" id="IPR010255">
    <property type="entry name" value="Haem_peroxidase_sf"/>
</dbReference>
<name>A0A2A6C400_PRIPA</name>
<dbReference type="InterPro" id="IPR019791">
    <property type="entry name" value="Haem_peroxidase_animal"/>
</dbReference>
<dbReference type="EnsemblMetazoa" id="PPA21576.1">
    <property type="protein sequence ID" value="PPA21576.1"/>
    <property type="gene ID" value="WBGene00111130"/>
</dbReference>
<evidence type="ECO:0000256" key="2">
    <source>
        <dbReference type="ARBA" id="ARBA00022525"/>
    </source>
</evidence>
<reference evidence="6" key="2">
    <citation type="submission" date="2022-06" db="UniProtKB">
        <authorList>
            <consortium name="EnsemblMetazoa"/>
        </authorList>
    </citation>
    <scope>IDENTIFICATION</scope>
    <source>
        <strain evidence="6">PS312</strain>
    </source>
</reference>
<evidence type="ECO:0000256" key="1">
    <source>
        <dbReference type="ARBA" id="ARBA00004613"/>
    </source>
</evidence>
<dbReference type="SUPFAM" id="SSF48113">
    <property type="entry name" value="Heme-dependent peroxidases"/>
    <property type="match status" value="1"/>
</dbReference>
<dbReference type="Pfam" id="PF03098">
    <property type="entry name" value="An_peroxidase"/>
    <property type="match status" value="1"/>
</dbReference>
<accession>A0A2A6C400</accession>
<dbReference type="FunFam" id="1.10.640.10:FF:000003">
    <property type="entry name" value="chorion peroxidase"/>
    <property type="match status" value="1"/>
</dbReference>
<dbReference type="Proteomes" id="UP000005239">
    <property type="component" value="Unassembled WGS sequence"/>
</dbReference>
<evidence type="ECO:0000256" key="4">
    <source>
        <dbReference type="ARBA" id="ARBA00022729"/>
    </source>
</evidence>
<comment type="subcellular location">
    <subcellularLocation>
        <location evidence="1">Secreted</location>
    </subcellularLocation>
</comment>
<dbReference type="Gene3D" id="1.10.640.10">
    <property type="entry name" value="Haem peroxidase domain superfamily, animal type"/>
    <property type="match status" value="1"/>
</dbReference>
<dbReference type="GO" id="GO:0020037">
    <property type="term" value="F:heme binding"/>
    <property type="evidence" value="ECO:0007669"/>
    <property type="project" value="InterPro"/>
</dbReference>
<dbReference type="PROSITE" id="PS50292">
    <property type="entry name" value="PEROXIDASE_3"/>
    <property type="match status" value="1"/>
</dbReference>
<keyword evidence="7" id="KW-1185">Reference proteome</keyword>
<evidence type="ECO:0000313" key="6">
    <source>
        <dbReference type="EnsemblMetazoa" id="PPA21576.1"/>
    </source>
</evidence>
<evidence type="ECO:0000313" key="7">
    <source>
        <dbReference type="Proteomes" id="UP000005239"/>
    </source>
</evidence>
<dbReference type="GO" id="GO:0006979">
    <property type="term" value="P:response to oxidative stress"/>
    <property type="evidence" value="ECO:0007669"/>
    <property type="project" value="InterPro"/>
</dbReference>